<gene>
    <name evidence="1" type="ORF">EHQ58_02230</name>
</gene>
<proteinExistence type="predicted"/>
<dbReference type="AlphaFoldDB" id="A0A4R9K9P3"/>
<evidence type="ECO:0000313" key="1">
    <source>
        <dbReference type="EMBL" id="TGL62705.1"/>
    </source>
</evidence>
<protein>
    <submittedName>
        <fullName evidence="1">Class I SAM-dependent methyltransferase</fullName>
    </submittedName>
</protein>
<dbReference type="InterPro" id="IPR029063">
    <property type="entry name" value="SAM-dependent_MTases_sf"/>
</dbReference>
<dbReference type="Gene3D" id="3.40.50.150">
    <property type="entry name" value="Vaccinia Virus protein VP39"/>
    <property type="match status" value="1"/>
</dbReference>
<dbReference type="Proteomes" id="UP000297693">
    <property type="component" value="Unassembled WGS sequence"/>
</dbReference>
<dbReference type="GO" id="GO:0008168">
    <property type="term" value="F:methyltransferase activity"/>
    <property type="evidence" value="ECO:0007669"/>
    <property type="project" value="UniProtKB-KW"/>
</dbReference>
<accession>A0A4R9K9P3</accession>
<reference evidence="1" key="1">
    <citation type="journal article" date="2019" name="PLoS Negl. Trop. Dis.">
        <title>Revisiting the worldwide diversity of Leptospira species in the environment.</title>
        <authorList>
            <person name="Vincent A.T."/>
            <person name="Schiettekatte O."/>
            <person name="Bourhy P."/>
            <person name="Veyrier F.J."/>
            <person name="Picardeau M."/>
        </authorList>
    </citation>
    <scope>NUCLEOTIDE SEQUENCE [LARGE SCALE GENOMIC DNA]</scope>
    <source>
        <strain evidence="1">201702476</strain>
    </source>
</reference>
<dbReference type="SUPFAM" id="SSF53335">
    <property type="entry name" value="S-adenosyl-L-methionine-dependent methyltransferases"/>
    <property type="match status" value="1"/>
</dbReference>
<keyword evidence="1" id="KW-0489">Methyltransferase</keyword>
<comment type="caution">
    <text evidence="1">The sequence shown here is derived from an EMBL/GenBank/DDBJ whole genome shotgun (WGS) entry which is preliminary data.</text>
</comment>
<dbReference type="GO" id="GO:0032259">
    <property type="term" value="P:methylation"/>
    <property type="evidence" value="ECO:0007669"/>
    <property type="project" value="UniProtKB-KW"/>
</dbReference>
<keyword evidence="1" id="KW-0808">Transferase</keyword>
<dbReference type="RefSeq" id="WP_135621711.1">
    <property type="nucleotide sequence ID" value="NZ_RQGD01000009.1"/>
</dbReference>
<sequence length="203" mass="22960">MSNVWDSHYKKEKSKLQYPDENLVRLLSRISPPNNRSLDFGSGSGRHIQLLIERGFAVSASDSSSESVSQLQTLDLNIPIYLTNELPYSFPKNHFGLIVSWGVFHYNERDIARSIVVELHQAIAPGGYLLGSIRADRDTHLGIQAGQMNLSDLKGGYAETYSLEELQDLLRVFSDVQIGYTERTPLGSLEERICHWFFLAKKT</sequence>
<dbReference type="OrthoDB" id="9811589at2"/>
<organism evidence="1 2">
    <name type="scientific">Leptospira ognonensis</name>
    <dbReference type="NCBI Taxonomy" id="2484945"/>
    <lineage>
        <taxon>Bacteria</taxon>
        <taxon>Pseudomonadati</taxon>
        <taxon>Spirochaetota</taxon>
        <taxon>Spirochaetia</taxon>
        <taxon>Leptospirales</taxon>
        <taxon>Leptospiraceae</taxon>
        <taxon>Leptospira</taxon>
    </lineage>
</organism>
<dbReference type="Pfam" id="PF13489">
    <property type="entry name" value="Methyltransf_23"/>
    <property type="match status" value="1"/>
</dbReference>
<name>A0A4R9K9P3_9LEPT</name>
<evidence type="ECO:0000313" key="2">
    <source>
        <dbReference type="Proteomes" id="UP000297693"/>
    </source>
</evidence>
<dbReference type="EMBL" id="RQGD01000009">
    <property type="protein sequence ID" value="TGL62705.1"/>
    <property type="molecule type" value="Genomic_DNA"/>
</dbReference>
<keyword evidence="2" id="KW-1185">Reference proteome</keyword>